<dbReference type="SUPFAM" id="SSF51120">
    <property type="entry name" value="beta-Roll"/>
    <property type="match status" value="2"/>
</dbReference>
<dbReference type="RefSeq" id="WP_413273826.1">
    <property type="nucleotide sequence ID" value="NZ_JBHFNQ010000210.1"/>
</dbReference>
<dbReference type="Pfam" id="PF00353">
    <property type="entry name" value="HemolysinCabind"/>
    <property type="match status" value="3"/>
</dbReference>
<keyword evidence="4" id="KW-1185">Reference proteome</keyword>
<dbReference type="PROSITE" id="PS00330">
    <property type="entry name" value="HEMOLYSIN_CALCIUM"/>
    <property type="match status" value="3"/>
</dbReference>
<reference evidence="3 4" key="1">
    <citation type="submission" date="2024-09" db="EMBL/GenBank/DDBJ databases">
        <title>Floridaenema gen nov. (Aerosakkonemataceae, Aerosakkonematales ord. nov., Cyanobacteria) from benthic tropical and subtropical fresh waters, with the description of four new species.</title>
        <authorList>
            <person name="Moretto J.A."/>
            <person name="Berthold D.E."/>
            <person name="Lefler F.W."/>
            <person name="Huang I.-S."/>
            <person name="Laughinghouse H. IV."/>
        </authorList>
    </citation>
    <scope>NUCLEOTIDE SEQUENCE [LARGE SCALE GENOMIC DNA]</scope>
    <source>
        <strain evidence="3 4">BLCC-F46</strain>
    </source>
</reference>
<name>A0ABV4XDG3_9CYAN</name>
<keyword evidence="2" id="KW-0964">Secreted</keyword>
<dbReference type="Proteomes" id="UP001576774">
    <property type="component" value="Unassembled WGS sequence"/>
</dbReference>
<comment type="subcellular location">
    <subcellularLocation>
        <location evidence="1">Secreted</location>
    </subcellularLocation>
</comment>
<dbReference type="PRINTS" id="PR00313">
    <property type="entry name" value="CABNDNGRPT"/>
</dbReference>
<evidence type="ECO:0000313" key="4">
    <source>
        <dbReference type="Proteomes" id="UP001576774"/>
    </source>
</evidence>
<sequence length="268" mass="28062">MGTEYSILQPNNLLMQQTNSLAANSSISVEVIFTKDIVGKDGTDIITGTEENERIFGLGGNDFIQGGKGSNFIDGGNGNDIIFGNLNSGFVGTENLNDTIYGGNGNDVLFGNPGNDYLDGGNGDDFLCGGGGNDTLTGGAGKDTFYFHAPLATNTMQGQVNTLSNFNASLGEDTITDFTPGEDTIFLSRQRFSNLSKVVDFSTVFATVDNDLAVETSSGLIVYNSVNGNLFYNQNGSELGFGDGGLFAVLIGAPTITSVDFATTKMTS</sequence>
<dbReference type="EMBL" id="JBHFNQ010000210">
    <property type="protein sequence ID" value="MFB2880835.1"/>
    <property type="molecule type" value="Genomic_DNA"/>
</dbReference>
<dbReference type="InterPro" id="IPR011049">
    <property type="entry name" value="Serralysin-like_metalloprot_C"/>
</dbReference>
<comment type="caution">
    <text evidence="3">The sequence shown here is derived from an EMBL/GenBank/DDBJ whole genome shotgun (WGS) entry which is preliminary data.</text>
</comment>
<dbReference type="InterPro" id="IPR018511">
    <property type="entry name" value="Hemolysin-typ_Ca-bd_CS"/>
</dbReference>
<accession>A0ABV4XDG3</accession>
<gene>
    <name evidence="3" type="ORF">ACE1CC_28640</name>
</gene>
<dbReference type="PANTHER" id="PTHR38340">
    <property type="entry name" value="S-LAYER PROTEIN"/>
    <property type="match status" value="1"/>
</dbReference>
<protein>
    <submittedName>
        <fullName evidence="3">Calcium-binding protein</fullName>
    </submittedName>
</protein>
<proteinExistence type="predicted"/>
<evidence type="ECO:0000256" key="1">
    <source>
        <dbReference type="ARBA" id="ARBA00004613"/>
    </source>
</evidence>
<dbReference type="PANTHER" id="PTHR38340:SF1">
    <property type="entry name" value="S-LAYER PROTEIN"/>
    <property type="match status" value="1"/>
</dbReference>
<dbReference type="Gene3D" id="2.150.10.10">
    <property type="entry name" value="Serralysin-like metalloprotease, C-terminal"/>
    <property type="match status" value="2"/>
</dbReference>
<organism evidence="3 4">
    <name type="scientific">Floridaenema aerugineum BLCC-F46</name>
    <dbReference type="NCBI Taxonomy" id="3153654"/>
    <lineage>
        <taxon>Bacteria</taxon>
        <taxon>Bacillati</taxon>
        <taxon>Cyanobacteriota</taxon>
        <taxon>Cyanophyceae</taxon>
        <taxon>Oscillatoriophycideae</taxon>
        <taxon>Aerosakkonematales</taxon>
        <taxon>Aerosakkonemataceae</taxon>
        <taxon>Floridanema</taxon>
        <taxon>Floridanema aerugineum</taxon>
    </lineage>
</organism>
<dbReference type="InterPro" id="IPR050557">
    <property type="entry name" value="RTX_toxin/Mannuronan_C5-epim"/>
</dbReference>
<dbReference type="InterPro" id="IPR001343">
    <property type="entry name" value="Hemolysn_Ca-bd"/>
</dbReference>
<evidence type="ECO:0000256" key="2">
    <source>
        <dbReference type="ARBA" id="ARBA00022525"/>
    </source>
</evidence>
<evidence type="ECO:0000313" key="3">
    <source>
        <dbReference type="EMBL" id="MFB2880835.1"/>
    </source>
</evidence>